<gene>
    <name evidence="2" type="ORF">POL25_38435</name>
</gene>
<evidence type="ECO:0000313" key="2">
    <source>
        <dbReference type="EMBL" id="MDC0722832.1"/>
    </source>
</evidence>
<dbReference type="EMBL" id="JAQNDL010000004">
    <property type="protein sequence ID" value="MDC0722832.1"/>
    <property type="molecule type" value="Genomic_DNA"/>
</dbReference>
<accession>A0ABT5EAF3</accession>
<protein>
    <recommendedName>
        <fullName evidence="1">DUF6892 domain-containing protein</fullName>
    </recommendedName>
</protein>
<feature type="domain" description="DUF6892" evidence="1">
    <location>
        <begin position="10"/>
        <end position="188"/>
    </location>
</feature>
<keyword evidence="3" id="KW-1185">Reference proteome</keyword>
<dbReference type="InterPro" id="IPR054187">
    <property type="entry name" value="DUF6892"/>
</dbReference>
<name>A0ABT5EAF3_9BACT</name>
<organism evidence="2 3">
    <name type="scientific">Nannocystis bainbridge</name>
    <dbReference type="NCBI Taxonomy" id="2995303"/>
    <lineage>
        <taxon>Bacteria</taxon>
        <taxon>Pseudomonadati</taxon>
        <taxon>Myxococcota</taxon>
        <taxon>Polyangia</taxon>
        <taxon>Nannocystales</taxon>
        <taxon>Nannocystaceae</taxon>
        <taxon>Nannocystis</taxon>
    </lineage>
</organism>
<dbReference type="RefSeq" id="WP_272091370.1">
    <property type="nucleotide sequence ID" value="NZ_JAQNDL010000004.1"/>
</dbReference>
<evidence type="ECO:0000259" key="1">
    <source>
        <dbReference type="Pfam" id="PF21832"/>
    </source>
</evidence>
<proteinExistence type="predicted"/>
<comment type="caution">
    <text evidence="2">The sequence shown here is derived from an EMBL/GenBank/DDBJ whole genome shotgun (WGS) entry which is preliminary data.</text>
</comment>
<dbReference type="Pfam" id="PF21832">
    <property type="entry name" value="DUF6892"/>
    <property type="match status" value="1"/>
</dbReference>
<reference evidence="2 3" key="1">
    <citation type="submission" date="2022-11" db="EMBL/GenBank/DDBJ databases">
        <title>Minimal conservation of predation-associated metabolite biosynthetic gene clusters underscores biosynthetic potential of Myxococcota including descriptions for ten novel species: Archangium lansinium sp. nov., Myxococcus landrumus sp. nov., Nannocystis bai.</title>
        <authorList>
            <person name="Ahearne A."/>
            <person name="Stevens C."/>
            <person name="Dowd S."/>
        </authorList>
    </citation>
    <scope>NUCLEOTIDE SEQUENCE [LARGE SCALE GENOMIC DNA]</scope>
    <source>
        <strain evidence="2 3">BB15-2</strain>
    </source>
</reference>
<evidence type="ECO:0000313" key="3">
    <source>
        <dbReference type="Proteomes" id="UP001221686"/>
    </source>
</evidence>
<dbReference type="Proteomes" id="UP001221686">
    <property type="component" value="Unassembled WGS sequence"/>
</dbReference>
<sequence length="192" mass="20596">MTEVTESAGPFPDPGLHLAVVDALLRAGAIEVETIVRALADLDPDGDEDTRAHAAIARVHALPLDPAEVARITELDFDDSNDIYRLIDRALGFEVGSDDACPYDLHSLAGIERLGALTSLSLYGHGYRPQDLDLGPLRGHPKLAELILTGRCTDAAALESLPALRQLTATPRNIEPNALLRLISRGVTVKKP</sequence>